<keyword evidence="1" id="KW-0227">DNA damage</keyword>
<dbReference type="EMBL" id="SDMP01000019">
    <property type="protein sequence ID" value="RYQ92402.1"/>
    <property type="molecule type" value="Genomic_DNA"/>
</dbReference>
<feature type="domain" description="UBA" evidence="3">
    <location>
        <begin position="191"/>
        <end position="231"/>
    </location>
</feature>
<evidence type="ECO:0000256" key="1">
    <source>
        <dbReference type="RuleBase" id="RU367049"/>
    </source>
</evidence>
<reference evidence="4 5" key="1">
    <citation type="submission" date="2019-01" db="EMBL/GenBank/DDBJ databases">
        <title>Sequencing of cultivated peanut Arachis hypogaea provides insights into genome evolution and oil improvement.</title>
        <authorList>
            <person name="Chen X."/>
        </authorList>
    </citation>
    <scope>NUCLEOTIDE SEQUENCE [LARGE SCALE GENOMIC DNA]</scope>
    <source>
        <strain evidence="5">cv. Fuhuasheng</strain>
        <tissue evidence="4">Leaves</tissue>
    </source>
</reference>
<dbReference type="SUPFAM" id="SSF46934">
    <property type="entry name" value="UBA-like"/>
    <property type="match status" value="1"/>
</dbReference>
<dbReference type="InterPro" id="IPR015940">
    <property type="entry name" value="UBA"/>
</dbReference>
<keyword evidence="5" id="KW-1185">Reference proteome</keyword>
<evidence type="ECO:0000313" key="5">
    <source>
        <dbReference type="Proteomes" id="UP000289738"/>
    </source>
</evidence>
<dbReference type="PRINTS" id="PR01839">
    <property type="entry name" value="RAD23PROTEIN"/>
</dbReference>
<keyword evidence="1" id="KW-0963">Cytoplasm</keyword>
<evidence type="ECO:0000313" key="4">
    <source>
        <dbReference type="EMBL" id="RYQ92402.1"/>
    </source>
</evidence>
<dbReference type="Pfam" id="PF00627">
    <property type="entry name" value="UBA"/>
    <property type="match status" value="1"/>
</dbReference>
<organism evidence="4 5">
    <name type="scientific">Arachis hypogaea</name>
    <name type="common">Peanut</name>
    <dbReference type="NCBI Taxonomy" id="3818"/>
    <lineage>
        <taxon>Eukaryota</taxon>
        <taxon>Viridiplantae</taxon>
        <taxon>Streptophyta</taxon>
        <taxon>Embryophyta</taxon>
        <taxon>Tracheophyta</taxon>
        <taxon>Spermatophyta</taxon>
        <taxon>Magnoliopsida</taxon>
        <taxon>eudicotyledons</taxon>
        <taxon>Gunneridae</taxon>
        <taxon>Pentapetalae</taxon>
        <taxon>rosids</taxon>
        <taxon>fabids</taxon>
        <taxon>Fabales</taxon>
        <taxon>Fabaceae</taxon>
        <taxon>Papilionoideae</taxon>
        <taxon>50 kb inversion clade</taxon>
        <taxon>dalbergioids sensu lato</taxon>
        <taxon>Dalbergieae</taxon>
        <taxon>Pterocarpus clade</taxon>
        <taxon>Arachis</taxon>
    </lineage>
</organism>
<dbReference type="GO" id="GO:0003684">
    <property type="term" value="F:damaged DNA binding"/>
    <property type="evidence" value="ECO:0007669"/>
    <property type="project" value="UniProtKB-UniRule"/>
</dbReference>
<dbReference type="FunFam" id="1.10.8.10:FF:000002">
    <property type="entry name" value="UV excision repair protein RAD23 homolog"/>
    <property type="match status" value="1"/>
</dbReference>
<name>A0A444XRS3_ARAHY</name>
<protein>
    <recommendedName>
        <fullName evidence="1">Ubiquitin receptor RAD23</fullName>
    </recommendedName>
    <alternativeName>
        <fullName evidence="1">DNA repair protein RAD23</fullName>
    </alternativeName>
</protein>
<comment type="similarity">
    <text evidence="1">Belongs to the RAD23 family.</text>
</comment>
<comment type="caution">
    <text evidence="4">The sequence shown here is derived from an EMBL/GenBank/DDBJ whole genome shotgun (WGS) entry which is preliminary data.</text>
</comment>
<dbReference type="PROSITE" id="PS50030">
    <property type="entry name" value="UBA"/>
    <property type="match status" value="1"/>
</dbReference>
<dbReference type="InterPro" id="IPR009060">
    <property type="entry name" value="UBA-like_sf"/>
</dbReference>
<accession>A0A444XRS3</accession>
<feature type="region of interest" description="Disordered" evidence="2">
    <location>
        <begin position="1"/>
        <end position="31"/>
    </location>
</feature>
<dbReference type="GO" id="GO:0005654">
    <property type="term" value="C:nucleoplasm"/>
    <property type="evidence" value="ECO:0007669"/>
    <property type="project" value="TreeGrafter"/>
</dbReference>
<dbReference type="GO" id="GO:0043130">
    <property type="term" value="F:ubiquitin binding"/>
    <property type="evidence" value="ECO:0007669"/>
    <property type="project" value="UniProtKB-UniRule"/>
</dbReference>
<dbReference type="GO" id="GO:0005829">
    <property type="term" value="C:cytosol"/>
    <property type="evidence" value="ECO:0007669"/>
    <property type="project" value="TreeGrafter"/>
</dbReference>
<comment type="function">
    <text evidence="1">Multiubiquitin chain receptor involved in modulation of proteasomal degradation. Involved in nucleotide excision repair.</text>
</comment>
<comment type="subcellular location">
    <subcellularLocation>
        <location evidence="1">Nucleus</location>
    </subcellularLocation>
    <subcellularLocation>
        <location evidence="1">Cytoplasm</location>
    </subcellularLocation>
</comment>
<dbReference type="Proteomes" id="UP000289738">
    <property type="component" value="Chromosome B09"/>
</dbReference>
<gene>
    <name evidence="4" type="ORF">Ahy_B09g098619</name>
</gene>
<dbReference type="GO" id="GO:0070628">
    <property type="term" value="F:proteasome binding"/>
    <property type="evidence" value="ECO:0007669"/>
    <property type="project" value="TreeGrafter"/>
</dbReference>
<dbReference type="InterPro" id="IPR004806">
    <property type="entry name" value="Rad23"/>
</dbReference>
<keyword evidence="1" id="KW-0234">DNA repair</keyword>
<sequence>MSLRPPSSSLVQPSSSSASPFLAATTSSSTPPCTLSLSVCIIKNGASDSDDHRISNTFCLFNSVPNHEEYEAMLERPKFYREQKQKKEEIMFTDAIGNAGYSLLKDLRAEIEVKDGTFSLCFWVYLANSTTFPATIIQQVYPTYVVAPVLQSRSGRQDLKKLFEFINEPDGEENLPSELASAVPQTITVTPEENEAIQRLQDMGFDRDLVLEVFFACNKNEDLAANYLLDHQNEFED</sequence>
<dbReference type="AlphaFoldDB" id="A0A444XRS3"/>
<dbReference type="PANTHER" id="PTHR10621:SF35">
    <property type="entry name" value="UBIQUITIN RECEPTOR RAD23C"/>
    <property type="match status" value="1"/>
</dbReference>
<dbReference type="SMART" id="SM00165">
    <property type="entry name" value="UBA"/>
    <property type="match status" value="1"/>
</dbReference>
<dbReference type="STRING" id="3818.A0A444XRS3"/>
<keyword evidence="1" id="KW-0539">Nucleus</keyword>
<evidence type="ECO:0000259" key="3">
    <source>
        <dbReference type="PROSITE" id="PS50030"/>
    </source>
</evidence>
<proteinExistence type="inferred from homology"/>
<dbReference type="Gene3D" id="1.10.8.10">
    <property type="entry name" value="DNA helicase RuvA subunit, C-terminal domain"/>
    <property type="match status" value="1"/>
</dbReference>
<dbReference type="PANTHER" id="PTHR10621">
    <property type="entry name" value="UV EXCISION REPAIR PROTEIN RAD23"/>
    <property type="match status" value="1"/>
</dbReference>
<dbReference type="GO" id="GO:0031593">
    <property type="term" value="F:polyubiquitin modification-dependent protein binding"/>
    <property type="evidence" value="ECO:0007669"/>
    <property type="project" value="UniProtKB-UniRule"/>
</dbReference>
<evidence type="ECO:0000256" key="2">
    <source>
        <dbReference type="SAM" id="MobiDB-lite"/>
    </source>
</evidence>
<dbReference type="GO" id="GO:0043161">
    <property type="term" value="P:proteasome-mediated ubiquitin-dependent protein catabolic process"/>
    <property type="evidence" value="ECO:0007669"/>
    <property type="project" value="UniProtKB-UniRule"/>
</dbReference>
<dbReference type="GO" id="GO:0006289">
    <property type="term" value="P:nucleotide-excision repair"/>
    <property type="evidence" value="ECO:0007669"/>
    <property type="project" value="UniProtKB-UniRule"/>
</dbReference>